<evidence type="ECO:0000313" key="2">
    <source>
        <dbReference type="EMBL" id="RVT89980.1"/>
    </source>
</evidence>
<dbReference type="RefSeq" id="WP_127790162.1">
    <property type="nucleotide sequence ID" value="NZ_SACL01000015.1"/>
</dbReference>
<feature type="domain" description="HNH endonuclease 5" evidence="1">
    <location>
        <begin position="53"/>
        <end position="103"/>
    </location>
</feature>
<keyword evidence="2" id="KW-0378">Hydrolase</keyword>
<proteinExistence type="predicted"/>
<dbReference type="InterPro" id="IPR029471">
    <property type="entry name" value="HNH_5"/>
</dbReference>
<dbReference type="GO" id="GO:0004519">
    <property type="term" value="F:endonuclease activity"/>
    <property type="evidence" value="ECO:0007669"/>
    <property type="project" value="UniProtKB-KW"/>
</dbReference>
<evidence type="ECO:0000259" key="1">
    <source>
        <dbReference type="Pfam" id="PF14279"/>
    </source>
</evidence>
<name>A0A437LX75_9PROT</name>
<gene>
    <name evidence="2" type="ORF">EOD42_24105</name>
</gene>
<evidence type="ECO:0000313" key="3">
    <source>
        <dbReference type="Proteomes" id="UP000282957"/>
    </source>
</evidence>
<keyword evidence="2" id="KW-0255">Endonuclease</keyword>
<dbReference type="OrthoDB" id="255953at2"/>
<dbReference type="Pfam" id="PF14279">
    <property type="entry name" value="HNH_5"/>
    <property type="match status" value="1"/>
</dbReference>
<sequence length="337" mass="38421">MTEDTEQGPQTIAVESTALAGITFYSANYDTLHFKGLNLENKKEIWGERPPTCRFCRRTKPTVTFSKDAHLVPAFVGNKTLFSRYECDDCNERFSQFEDDLAKMTMGDRAISQVPKRKGFTPLKPQGKKSSFVRDAAGVVIKQYADEGVFTIDHENSQMVITYDTQPFRPLGVYKALAKIAYGLLPEDELPYFEELRLWLLEKDVATRKVYADKGHWCFHTFVPGPSPFPRPIIALLRRKAEVAAPYLMFFLAFGNWTYQIFVPCPKMDAQLADKPFDVVVYPHLHMLQPWLLPGLIQTKQLFLDDPERKSENRILRMHFDAIVPGAAPEVDGSQTG</sequence>
<protein>
    <submittedName>
        <fullName evidence="2">HNH endonuclease</fullName>
    </submittedName>
</protein>
<dbReference type="EMBL" id="SACL01000015">
    <property type="protein sequence ID" value="RVT89980.1"/>
    <property type="molecule type" value="Genomic_DNA"/>
</dbReference>
<keyword evidence="3" id="KW-1185">Reference proteome</keyword>
<organism evidence="2 3">
    <name type="scientific">Rhodovarius crocodyli</name>
    <dbReference type="NCBI Taxonomy" id="1979269"/>
    <lineage>
        <taxon>Bacteria</taxon>
        <taxon>Pseudomonadati</taxon>
        <taxon>Pseudomonadota</taxon>
        <taxon>Alphaproteobacteria</taxon>
        <taxon>Acetobacterales</taxon>
        <taxon>Roseomonadaceae</taxon>
        <taxon>Rhodovarius</taxon>
    </lineage>
</organism>
<reference evidence="2 3" key="1">
    <citation type="submission" date="2019-01" db="EMBL/GenBank/DDBJ databases">
        <authorList>
            <person name="Chen W.-M."/>
        </authorList>
    </citation>
    <scope>NUCLEOTIDE SEQUENCE [LARGE SCALE GENOMIC DNA]</scope>
    <source>
        <strain evidence="2 3">CCP-6</strain>
    </source>
</reference>
<comment type="caution">
    <text evidence="2">The sequence shown here is derived from an EMBL/GenBank/DDBJ whole genome shotgun (WGS) entry which is preliminary data.</text>
</comment>
<keyword evidence="2" id="KW-0540">Nuclease</keyword>
<dbReference type="Proteomes" id="UP000282957">
    <property type="component" value="Unassembled WGS sequence"/>
</dbReference>
<dbReference type="AlphaFoldDB" id="A0A437LX75"/>
<accession>A0A437LX75</accession>